<proteinExistence type="predicted"/>
<keyword evidence="4" id="KW-1185">Reference proteome</keyword>
<feature type="region of interest" description="Disordered" evidence="1">
    <location>
        <begin position="796"/>
        <end position="849"/>
    </location>
</feature>
<dbReference type="GO" id="GO:0000122">
    <property type="term" value="P:negative regulation of transcription by RNA polymerase II"/>
    <property type="evidence" value="ECO:0007669"/>
    <property type="project" value="TreeGrafter"/>
</dbReference>
<evidence type="ECO:0000313" key="4">
    <source>
        <dbReference type="Proteomes" id="UP000094819"/>
    </source>
</evidence>
<feature type="compositionally biased region" description="Pro residues" evidence="1">
    <location>
        <begin position="490"/>
        <end position="500"/>
    </location>
</feature>
<dbReference type="InterPro" id="IPR053043">
    <property type="entry name" value="Ras-cAMP_regulatory"/>
</dbReference>
<feature type="compositionally biased region" description="Polar residues" evidence="1">
    <location>
        <begin position="103"/>
        <end position="112"/>
    </location>
</feature>
<accession>A0A1E3JCA0</accession>
<dbReference type="EMBL" id="AWGH01000009">
    <property type="protein sequence ID" value="ODN98508.1"/>
    <property type="molecule type" value="Genomic_DNA"/>
</dbReference>
<dbReference type="AlphaFoldDB" id="A0A1E3JCA0"/>
<feature type="compositionally biased region" description="Low complexity" evidence="1">
    <location>
        <begin position="757"/>
        <end position="771"/>
    </location>
</feature>
<reference evidence="3 4" key="1">
    <citation type="submission" date="2016-06" db="EMBL/GenBank/DDBJ databases">
        <title>Evolution of pathogenesis and genome organization in the Tremellales.</title>
        <authorList>
            <person name="Cuomo C."/>
            <person name="Litvintseva A."/>
            <person name="Heitman J."/>
            <person name="Chen Y."/>
            <person name="Sun S."/>
            <person name="Springer D."/>
            <person name="Dromer F."/>
            <person name="Young S."/>
            <person name="Zeng Q."/>
            <person name="Chapman S."/>
            <person name="Gujja S."/>
            <person name="Saif S."/>
            <person name="Birren B."/>
        </authorList>
    </citation>
    <scope>NUCLEOTIDE SEQUENCE [LARGE SCALE GENOMIC DNA]</scope>
    <source>
        <strain evidence="3 4">CBS 7118</strain>
    </source>
</reference>
<feature type="compositionally biased region" description="Basic and acidic residues" evidence="1">
    <location>
        <begin position="340"/>
        <end position="361"/>
    </location>
</feature>
<dbReference type="OrthoDB" id="515401at2759"/>
<dbReference type="GO" id="GO:0006808">
    <property type="term" value="P:regulation of nitrogen utilization"/>
    <property type="evidence" value="ECO:0007669"/>
    <property type="project" value="TreeGrafter"/>
</dbReference>
<evidence type="ECO:0000313" key="3">
    <source>
        <dbReference type="EMBL" id="ODN98508.1"/>
    </source>
</evidence>
<feature type="region of interest" description="Disordered" evidence="1">
    <location>
        <begin position="77"/>
        <end position="129"/>
    </location>
</feature>
<feature type="region of interest" description="Disordered" evidence="1">
    <location>
        <begin position="872"/>
        <end position="918"/>
    </location>
</feature>
<organism evidence="3 4">
    <name type="scientific">Cryptococcus wingfieldii CBS 7118</name>
    <dbReference type="NCBI Taxonomy" id="1295528"/>
    <lineage>
        <taxon>Eukaryota</taxon>
        <taxon>Fungi</taxon>
        <taxon>Dikarya</taxon>
        <taxon>Basidiomycota</taxon>
        <taxon>Agaricomycotina</taxon>
        <taxon>Tremellomycetes</taxon>
        <taxon>Tremellales</taxon>
        <taxon>Cryptococcaceae</taxon>
        <taxon>Cryptococcus</taxon>
    </lineage>
</organism>
<dbReference type="RefSeq" id="XP_019032370.1">
    <property type="nucleotide sequence ID" value="XM_019175880.1"/>
</dbReference>
<comment type="caution">
    <text evidence="3">The sequence shown here is derived from an EMBL/GenBank/DDBJ whole genome shotgun (WGS) entry which is preliminary data.</text>
</comment>
<feature type="region of interest" description="Disordered" evidence="1">
    <location>
        <begin position="563"/>
        <end position="602"/>
    </location>
</feature>
<dbReference type="PANTHER" id="PTHR28014:SF1">
    <property type="entry name" value="NEGATIVE REGULATOR OF RAS-CAMP PATHWAY"/>
    <property type="match status" value="1"/>
</dbReference>
<dbReference type="PANTHER" id="PTHR28014">
    <property type="entry name" value="NEGATIVE REGULATOR OF RAS-CAMP PATHWAY"/>
    <property type="match status" value="1"/>
</dbReference>
<dbReference type="GeneID" id="30192967"/>
<gene>
    <name evidence="3" type="ORF">L198_03754</name>
</gene>
<feature type="compositionally biased region" description="Polar residues" evidence="1">
    <location>
        <begin position="455"/>
        <end position="464"/>
    </location>
</feature>
<feature type="region of interest" description="Disordered" evidence="1">
    <location>
        <begin position="754"/>
        <end position="781"/>
    </location>
</feature>
<sequence length="934" mass="100581">MAPPRPSPSATSLKSARHVPLLSLAPPALALGDELALGSPGEDNNVGEIWNVITRAADLVKDGERLENLAWRHWGQPRRMPSFSHHDRPLSSSSQGSASSASIQTPQETSYFSRLGPRHPHPRHQPPCQQRMTFGAALLLLVEKDEGNFKDWVEDAKRGIPCSPPLPTFSVPETPQRSSPENGVQIHLVEPTPVPSRAGSLGGNSIIPSMSGRDVPPALKEDVEEEEAAAKTSAHENLHRVRIAPIDTERARGVSPRKKGKFFFQSSPSKGSGSDSPATSPHNSSKHESPPPSTMAPPASFTRGHPRRKSSGDSSAIMAVAKKSPATKRHVSLTTMRGKFQAEKRKAAEAIAQKHDEKAGNEESGWEDEESDWEDEEEPEGEDDEDWSDEDGDGAKSEEDISEPQPASQLKSPVRKGLSPIKKSPSPQRPSETQSKTRDPNRRRSNSRPRPGLATITQSQSEAGSDSLKRRTTWHGDRSNTAPNLAMSRQPPPVPAPAPVPKLSKKERQAAAAERAKVEARLDAQRKREMFAKQNVLGGMGTRPPSGLLASALQRGASMVDLPTVSQDRPPIKSSPTHAQLTSLAHSPHPGPSLLRSKSTAAMPVQSGVSVTVTGGHISQAAGKNAATGSSSESHKKTKPVVELESDSEDGDDDYLNTSHIHQKLAELDSKQEAKSKAKAEAGTQTSPATTASVNDAAPAQPAAAAASRALPVSARANEFGVVQPMMTPTTRRRNIIMAEMSESLRRNVVLEREKSSTGLSRILSGGSSRTRPPPSMVPSHHSAVNLTQYAQPEPLVEHRQPQSARNVNPPYPYSLQDQDPHASSVPRHQHSTIDQRKRPAPNVLAGGNLLRPLTRVGPMAAQEEAANMGSIGRTQSSGTLGNGGRGETAVPQPQAPTMIRSATTDGDGGQSQRERREWKRINLMDTSYRIHGW</sequence>
<feature type="compositionally biased region" description="Basic and acidic residues" evidence="1">
    <location>
        <begin position="664"/>
        <end position="680"/>
    </location>
</feature>
<dbReference type="GO" id="GO:0005737">
    <property type="term" value="C:cytoplasm"/>
    <property type="evidence" value="ECO:0007669"/>
    <property type="project" value="TreeGrafter"/>
</dbReference>
<feature type="region of interest" description="Disordered" evidence="1">
    <location>
        <begin position="192"/>
        <end position="521"/>
    </location>
</feature>
<feature type="compositionally biased region" description="Basic and acidic residues" evidence="1">
    <location>
        <begin position="504"/>
        <end position="521"/>
    </location>
</feature>
<dbReference type="InterPro" id="IPR013860">
    <property type="entry name" value="AreA_GATA"/>
</dbReference>
<feature type="compositionally biased region" description="Acidic residues" evidence="1">
    <location>
        <begin position="364"/>
        <end position="392"/>
    </location>
</feature>
<name>A0A1E3JCA0_9TREE</name>
<feature type="compositionally biased region" description="Low complexity" evidence="1">
    <location>
        <begin position="262"/>
        <end position="276"/>
    </location>
</feature>
<feature type="region of interest" description="Disordered" evidence="1">
    <location>
        <begin position="614"/>
        <end position="700"/>
    </location>
</feature>
<dbReference type="Pfam" id="PF08550">
    <property type="entry name" value="GATA_AreA"/>
    <property type="match status" value="1"/>
</dbReference>
<feature type="compositionally biased region" description="Acidic residues" evidence="1">
    <location>
        <begin position="644"/>
        <end position="655"/>
    </location>
</feature>
<feature type="domain" description="Nitrogen regulatory protein areA GATA-like" evidence="2">
    <location>
        <begin position="49"/>
        <end position="76"/>
    </location>
</feature>
<dbReference type="Proteomes" id="UP000094819">
    <property type="component" value="Unassembled WGS sequence"/>
</dbReference>
<evidence type="ECO:0000259" key="2">
    <source>
        <dbReference type="Pfam" id="PF08550"/>
    </source>
</evidence>
<dbReference type="GO" id="GO:0031930">
    <property type="term" value="P:mitochondria-nucleus signaling pathway"/>
    <property type="evidence" value="ECO:0007669"/>
    <property type="project" value="TreeGrafter"/>
</dbReference>
<protein>
    <recommendedName>
        <fullName evidence="2">Nitrogen regulatory protein areA GATA-like domain-containing protein</fullName>
    </recommendedName>
</protein>
<evidence type="ECO:0000256" key="1">
    <source>
        <dbReference type="SAM" id="MobiDB-lite"/>
    </source>
</evidence>
<feature type="compositionally biased region" description="Polar residues" evidence="1">
    <location>
        <begin position="574"/>
        <end position="585"/>
    </location>
</feature>
<feature type="compositionally biased region" description="Polar residues" evidence="1">
    <location>
        <begin position="425"/>
        <end position="434"/>
    </location>
</feature>
<feature type="compositionally biased region" description="Low complexity" evidence="1">
    <location>
        <begin position="91"/>
        <end position="102"/>
    </location>
</feature>